<dbReference type="FunFam" id="1.10.10.10:FF:000001">
    <property type="entry name" value="LysR family transcriptional regulator"/>
    <property type="match status" value="1"/>
</dbReference>
<keyword evidence="3" id="KW-0238">DNA-binding</keyword>
<evidence type="ECO:0000259" key="5">
    <source>
        <dbReference type="PROSITE" id="PS50931"/>
    </source>
</evidence>
<organism evidence="6 7">
    <name type="scientific">Paraglaciecola arctica BSs20135</name>
    <dbReference type="NCBI Taxonomy" id="493475"/>
    <lineage>
        <taxon>Bacteria</taxon>
        <taxon>Pseudomonadati</taxon>
        <taxon>Pseudomonadota</taxon>
        <taxon>Gammaproteobacteria</taxon>
        <taxon>Alteromonadales</taxon>
        <taxon>Alteromonadaceae</taxon>
        <taxon>Paraglaciecola</taxon>
    </lineage>
</organism>
<reference evidence="6 7" key="1">
    <citation type="journal article" date="2017" name="Antonie Van Leeuwenhoek">
        <title>Rhizobium rhizosphaerae sp. nov., a novel species isolated from rice rhizosphere.</title>
        <authorList>
            <person name="Zhao J.J."/>
            <person name="Zhang J."/>
            <person name="Zhang R.J."/>
            <person name="Zhang C.W."/>
            <person name="Yin H.Q."/>
            <person name="Zhang X.X."/>
        </authorList>
    </citation>
    <scope>NUCLEOTIDE SEQUENCE [LARGE SCALE GENOMIC DNA]</scope>
    <source>
        <strain evidence="6 7">BSs20135</strain>
    </source>
</reference>
<accession>K6XM66</accession>
<dbReference type="PRINTS" id="PR00039">
    <property type="entry name" value="HTHLYSR"/>
</dbReference>
<dbReference type="GO" id="GO:0000976">
    <property type="term" value="F:transcription cis-regulatory region binding"/>
    <property type="evidence" value="ECO:0007669"/>
    <property type="project" value="TreeGrafter"/>
</dbReference>
<proteinExistence type="inferred from homology"/>
<evidence type="ECO:0000313" key="6">
    <source>
        <dbReference type="EMBL" id="GAC21749.1"/>
    </source>
</evidence>
<dbReference type="SUPFAM" id="SSF53850">
    <property type="entry name" value="Periplasmic binding protein-like II"/>
    <property type="match status" value="1"/>
</dbReference>
<evidence type="ECO:0000256" key="3">
    <source>
        <dbReference type="ARBA" id="ARBA00023125"/>
    </source>
</evidence>
<dbReference type="PANTHER" id="PTHR30126:SF21">
    <property type="entry name" value="TRANSCRIPTIONAL REGULATOR-RELATED"/>
    <property type="match status" value="1"/>
</dbReference>
<comment type="similarity">
    <text evidence="1">Belongs to the LysR transcriptional regulatory family.</text>
</comment>
<dbReference type="PROSITE" id="PS50931">
    <property type="entry name" value="HTH_LYSR"/>
    <property type="match status" value="1"/>
</dbReference>
<keyword evidence="7" id="KW-1185">Reference proteome</keyword>
<dbReference type="STRING" id="493475.GARC_4812"/>
<dbReference type="InterPro" id="IPR005119">
    <property type="entry name" value="LysR_subst-bd"/>
</dbReference>
<name>K6XM66_9ALTE</name>
<dbReference type="Pfam" id="PF03466">
    <property type="entry name" value="LysR_substrate"/>
    <property type="match status" value="1"/>
</dbReference>
<keyword evidence="4" id="KW-0804">Transcription</keyword>
<dbReference type="RefSeq" id="WP_007625046.1">
    <property type="nucleotide sequence ID" value="NZ_BAEO01000065.1"/>
</dbReference>
<dbReference type="SUPFAM" id="SSF46785">
    <property type="entry name" value="Winged helix' DNA-binding domain"/>
    <property type="match status" value="1"/>
</dbReference>
<dbReference type="Proteomes" id="UP000006327">
    <property type="component" value="Unassembled WGS sequence"/>
</dbReference>
<sequence length="282" mass="31771">MDIRFLVTFMEVAQTRHFGKAAENLYLTPSAVSARIKQLEEYFNSALFVRNRNSLQLTAAGEKLLPFATSLSETLEQARAAMNEESIQYLSIASTANAWDMYLKQNLDEVKGHLDDVSIRAEICSHEQLSRMIHEHIIDLALTTVPFKSDDVEILELSESMLSLYCSLELAEQPLGHLSISLDWGRKTNEAIEKIYPEIKKAGMRTGSLQVALNYLSTNKSAIILPEPIAQPLVNKSELVMLDSLAPLSVKCYLIYLKQTKNARIGQFIDVFTQMVKNKQGR</sequence>
<dbReference type="InterPro" id="IPR036390">
    <property type="entry name" value="WH_DNA-bd_sf"/>
</dbReference>
<dbReference type="Gene3D" id="1.10.10.10">
    <property type="entry name" value="Winged helix-like DNA-binding domain superfamily/Winged helix DNA-binding domain"/>
    <property type="match status" value="1"/>
</dbReference>
<dbReference type="InterPro" id="IPR036388">
    <property type="entry name" value="WH-like_DNA-bd_sf"/>
</dbReference>
<dbReference type="eggNOG" id="COG0583">
    <property type="taxonomic scope" value="Bacteria"/>
</dbReference>
<evidence type="ECO:0000256" key="4">
    <source>
        <dbReference type="ARBA" id="ARBA00023163"/>
    </source>
</evidence>
<comment type="caution">
    <text evidence="6">The sequence shown here is derived from an EMBL/GenBank/DDBJ whole genome shotgun (WGS) entry which is preliminary data.</text>
</comment>
<keyword evidence="2" id="KW-0805">Transcription regulation</keyword>
<dbReference type="PANTHER" id="PTHR30126">
    <property type="entry name" value="HTH-TYPE TRANSCRIPTIONAL REGULATOR"/>
    <property type="match status" value="1"/>
</dbReference>
<evidence type="ECO:0000313" key="7">
    <source>
        <dbReference type="Proteomes" id="UP000006327"/>
    </source>
</evidence>
<dbReference type="OrthoDB" id="9786526at2"/>
<dbReference type="InterPro" id="IPR000847">
    <property type="entry name" value="LysR_HTH_N"/>
</dbReference>
<dbReference type="Pfam" id="PF00126">
    <property type="entry name" value="HTH_1"/>
    <property type="match status" value="1"/>
</dbReference>
<gene>
    <name evidence="6" type="ORF">GARC_4812</name>
</gene>
<evidence type="ECO:0000256" key="1">
    <source>
        <dbReference type="ARBA" id="ARBA00009437"/>
    </source>
</evidence>
<dbReference type="EMBL" id="BAEO01000065">
    <property type="protein sequence ID" value="GAC21749.1"/>
    <property type="molecule type" value="Genomic_DNA"/>
</dbReference>
<protein>
    <recommendedName>
        <fullName evidence="5">HTH lysR-type domain-containing protein</fullName>
    </recommendedName>
</protein>
<evidence type="ECO:0000256" key="2">
    <source>
        <dbReference type="ARBA" id="ARBA00023015"/>
    </source>
</evidence>
<dbReference type="AlphaFoldDB" id="K6XM66"/>
<dbReference type="GO" id="GO:0003700">
    <property type="term" value="F:DNA-binding transcription factor activity"/>
    <property type="evidence" value="ECO:0007669"/>
    <property type="project" value="InterPro"/>
</dbReference>
<feature type="domain" description="HTH lysR-type" evidence="5">
    <location>
        <begin position="1"/>
        <end position="58"/>
    </location>
</feature>